<organism evidence="2">
    <name type="scientific">Fonticula alba</name>
    <name type="common">Slime mold</name>
    <dbReference type="NCBI Taxonomy" id="691883"/>
    <lineage>
        <taxon>Eukaryota</taxon>
        <taxon>Rotosphaerida</taxon>
        <taxon>Fonticulaceae</taxon>
        <taxon>Fonticula</taxon>
    </lineage>
</organism>
<evidence type="ECO:0000313" key="2">
    <source>
        <dbReference type="EMBL" id="KCV72385.1"/>
    </source>
</evidence>
<evidence type="ECO:0000256" key="1">
    <source>
        <dbReference type="SAM" id="MobiDB-lite"/>
    </source>
</evidence>
<accession>A0A058ZD97</accession>
<dbReference type="STRING" id="691883.A0A058ZD97"/>
<feature type="compositionally biased region" description="Low complexity" evidence="1">
    <location>
        <begin position="456"/>
        <end position="470"/>
    </location>
</feature>
<keyword evidence="3" id="KW-1185">Reference proteome</keyword>
<dbReference type="AlphaFoldDB" id="A0A058ZD97"/>
<reference evidence="2" key="1">
    <citation type="submission" date="2013-04" db="EMBL/GenBank/DDBJ databases">
        <title>The Genome Sequence of Fonticula alba ATCC 38817.</title>
        <authorList>
            <consortium name="The Broad Institute Genomics Platform"/>
            <person name="Russ C."/>
            <person name="Cuomo C."/>
            <person name="Burger G."/>
            <person name="Gray M.W."/>
            <person name="Holland P.W.H."/>
            <person name="King N."/>
            <person name="Lang F.B.F."/>
            <person name="Roger A.J."/>
            <person name="Ruiz-Trillo I."/>
            <person name="Brown M."/>
            <person name="Walker B."/>
            <person name="Young S."/>
            <person name="Zeng Q."/>
            <person name="Gargeya S."/>
            <person name="Fitzgerald M."/>
            <person name="Haas B."/>
            <person name="Abouelleil A."/>
            <person name="Allen A.W."/>
            <person name="Alvarado L."/>
            <person name="Arachchi H.M."/>
            <person name="Berlin A.M."/>
            <person name="Chapman S.B."/>
            <person name="Gainer-Dewar J."/>
            <person name="Goldberg J."/>
            <person name="Griggs A."/>
            <person name="Gujja S."/>
            <person name="Hansen M."/>
            <person name="Howarth C."/>
            <person name="Imamovic A."/>
            <person name="Ireland A."/>
            <person name="Larimer J."/>
            <person name="McCowan C."/>
            <person name="Murphy C."/>
            <person name="Pearson M."/>
            <person name="Poon T.W."/>
            <person name="Priest M."/>
            <person name="Roberts A."/>
            <person name="Saif S."/>
            <person name="Shea T."/>
            <person name="Sisk P."/>
            <person name="Sykes S."/>
            <person name="Wortman J."/>
            <person name="Nusbaum C."/>
            <person name="Birren B."/>
        </authorList>
    </citation>
    <scope>NUCLEOTIDE SEQUENCE [LARGE SCALE GENOMIC DNA]</scope>
    <source>
        <strain evidence="2">ATCC 38817</strain>
    </source>
</reference>
<feature type="compositionally biased region" description="Polar residues" evidence="1">
    <location>
        <begin position="530"/>
        <end position="545"/>
    </location>
</feature>
<feature type="region of interest" description="Disordered" evidence="1">
    <location>
        <begin position="51"/>
        <end position="79"/>
    </location>
</feature>
<sequence length="545" mass="58385">MSNNFDAVKDAAEATIAAALAAARGQPISPIGISASSATLRSPSVDGLSGAMSASSLAESPQSESATRPGTKAPAKPVDGVLTPRDIACNGLMSDLRQLLLGNVKSVYLNRYVHPRRCVWRDPMVAARGLDGIEDLLQARGEIFHRRRVVDQRIHSIRPILYKRGDTSNTVGRWVRMKAEIVMRYQLKESPYWMRYKSFNQRVKQLQKRDKTGVAEGECWLEVVHRLDVDMFDLVAHRVADRWQGIRLTEGTDPRTRDIYQGFDDDDDDSDGGATDGGSSSDGNDNKRASRWCLRRAAARRPKLFVRSLCLELQPLSDNEEELEDDDDDDDCSSDDYFRNEGDESSSGDDSSSSDEDSDEEISFADLHDQRSRRRPAGGFQRRTMSSGSAGSAGSASSRGGTRGSSRIGSDSEDAESDVSSSRSSLSAGGGAGNRGRATRAGMATTRTAGRGDGSSGPSSSRSSRSSSLSRGERNDGGLTSSGASSAGSSRSNSRPSSRAGGTLTDSVRQRHERSISTGAAAPTSSSGIRSQNGSGPASPTHPSR</sequence>
<feature type="compositionally biased region" description="Low complexity" evidence="1">
    <location>
        <begin position="51"/>
        <end position="60"/>
    </location>
</feature>
<feature type="compositionally biased region" description="Acidic residues" evidence="1">
    <location>
        <begin position="343"/>
        <end position="363"/>
    </location>
</feature>
<feature type="compositionally biased region" description="Low complexity" evidence="1">
    <location>
        <begin position="386"/>
        <end position="409"/>
    </location>
</feature>
<feature type="region of interest" description="Disordered" evidence="1">
    <location>
        <begin position="318"/>
        <end position="545"/>
    </location>
</feature>
<dbReference type="GeneID" id="20526505"/>
<protein>
    <submittedName>
        <fullName evidence="2">Uncharacterized protein</fullName>
    </submittedName>
</protein>
<feature type="compositionally biased region" description="Acidic residues" evidence="1">
    <location>
        <begin position="318"/>
        <end position="334"/>
    </location>
</feature>
<dbReference type="RefSeq" id="XP_009493963.1">
    <property type="nucleotide sequence ID" value="XM_009495688.1"/>
</dbReference>
<dbReference type="Proteomes" id="UP000030693">
    <property type="component" value="Unassembled WGS sequence"/>
</dbReference>
<gene>
    <name evidence="2" type="ORF">H696_01780</name>
</gene>
<feature type="compositionally biased region" description="Low complexity" evidence="1">
    <location>
        <begin position="435"/>
        <end position="449"/>
    </location>
</feature>
<proteinExistence type="predicted"/>
<dbReference type="EMBL" id="KB932202">
    <property type="protein sequence ID" value="KCV72385.1"/>
    <property type="molecule type" value="Genomic_DNA"/>
</dbReference>
<feature type="compositionally biased region" description="Low complexity" evidence="1">
    <location>
        <begin position="516"/>
        <end position="529"/>
    </location>
</feature>
<feature type="compositionally biased region" description="Low complexity" evidence="1">
    <location>
        <begin position="418"/>
        <end position="427"/>
    </location>
</feature>
<feature type="compositionally biased region" description="Low complexity" evidence="1">
    <location>
        <begin position="481"/>
        <end position="502"/>
    </location>
</feature>
<name>A0A058ZD97_FONAL</name>
<evidence type="ECO:0000313" key="3">
    <source>
        <dbReference type="Proteomes" id="UP000030693"/>
    </source>
</evidence>
<feature type="region of interest" description="Disordered" evidence="1">
    <location>
        <begin position="254"/>
        <end position="288"/>
    </location>
</feature>